<evidence type="ECO:0000256" key="5">
    <source>
        <dbReference type="ARBA" id="ARBA00022490"/>
    </source>
</evidence>
<comment type="catalytic activity">
    <reaction evidence="1 9">
        <text>S-adenosyl-L-methionine + a thiopurine = S-adenosyl-L-homocysteine + a thiopurine S-methylether.</text>
        <dbReference type="EC" id="2.1.1.67"/>
    </reaction>
</comment>
<feature type="binding site" evidence="9">
    <location>
        <position position="10"/>
    </location>
    <ligand>
        <name>S-adenosyl-L-methionine</name>
        <dbReference type="ChEBI" id="CHEBI:59789"/>
    </ligand>
</feature>
<accession>A0ABU5PCD3</accession>
<keyword evidence="11" id="KW-1185">Reference proteome</keyword>
<feature type="binding site" evidence="9">
    <location>
        <position position="45"/>
    </location>
    <ligand>
        <name>S-adenosyl-L-methionine</name>
        <dbReference type="ChEBI" id="CHEBI:59789"/>
    </ligand>
</feature>
<evidence type="ECO:0000256" key="7">
    <source>
        <dbReference type="ARBA" id="ARBA00022679"/>
    </source>
</evidence>
<dbReference type="GO" id="GO:0032259">
    <property type="term" value="P:methylation"/>
    <property type="evidence" value="ECO:0007669"/>
    <property type="project" value="UniProtKB-KW"/>
</dbReference>
<dbReference type="NCBIfam" id="NF009732">
    <property type="entry name" value="PRK13255.1"/>
    <property type="match status" value="1"/>
</dbReference>
<evidence type="ECO:0000256" key="1">
    <source>
        <dbReference type="ARBA" id="ARBA00000903"/>
    </source>
</evidence>
<dbReference type="PIRSF" id="PIRSF023956">
    <property type="entry name" value="Thiopurine_S-methyltransferase"/>
    <property type="match status" value="1"/>
</dbReference>
<feature type="binding site" evidence="9">
    <location>
        <position position="66"/>
    </location>
    <ligand>
        <name>S-adenosyl-L-methionine</name>
        <dbReference type="ChEBI" id="CHEBI:59789"/>
    </ligand>
</feature>
<dbReference type="InterPro" id="IPR029063">
    <property type="entry name" value="SAM-dependent_MTases_sf"/>
</dbReference>
<dbReference type="HAMAP" id="MF_00812">
    <property type="entry name" value="Thiopur_methtran"/>
    <property type="match status" value="1"/>
</dbReference>
<dbReference type="PANTHER" id="PTHR10259:SF11">
    <property type="entry name" value="THIOPURINE S-METHYLTRANSFERASE"/>
    <property type="match status" value="1"/>
</dbReference>
<gene>
    <name evidence="9" type="primary">tpm</name>
    <name evidence="10" type="ORF">SOP97_15350</name>
</gene>
<keyword evidence="8 9" id="KW-0949">S-adenosyl-L-methionine</keyword>
<organism evidence="10 11">
    <name type="scientific">Pseudomonas spirodelae</name>
    <dbReference type="NCBI Taxonomy" id="3101751"/>
    <lineage>
        <taxon>Bacteria</taxon>
        <taxon>Pseudomonadati</taxon>
        <taxon>Pseudomonadota</taxon>
        <taxon>Gammaproteobacteria</taxon>
        <taxon>Pseudomonadales</taxon>
        <taxon>Pseudomonadaceae</taxon>
        <taxon>Pseudomonas</taxon>
    </lineage>
</organism>
<dbReference type="PROSITE" id="PS51585">
    <property type="entry name" value="SAM_MT_TPMT"/>
    <property type="match status" value="1"/>
</dbReference>
<dbReference type="InterPro" id="IPR022474">
    <property type="entry name" value="Thiopur_S-MeTfrase_Se/Te_detox"/>
</dbReference>
<evidence type="ECO:0000256" key="9">
    <source>
        <dbReference type="HAMAP-Rule" id="MF_00812"/>
    </source>
</evidence>
<evidence type="ECO:0000256" key="4">
    <source>
        <dbReference type="ARBA" id="ARBA00011905"/>
    </source>
</evidence>
<dbReference type="Pfam" id="PF05724">
    <property type="entry name" value="TPMT"/>
    <property type="match status" value="1"/>
</dbReference>
<dbReference type="Gene3D" id="3.40.50.150">
    <property type="entry name" value="Vaccinia Virus protein VP39"/>
    <property type="match status" value="1"/>
</dbReference>
<comment type="subcellular location">
    <subcellularLocation>
        <location evidence="2 9">Cytoplasm</location>
    </subcellularLocation>
</comment>
<dbReference type="PANTHER" id="PTHR10259">
    <property type="entry name" value="THIOPURINE S-METHYLTRANSFERASE"/>
    <property type="match status" value="1"/>
</dbReference>
<sequence>MHAEFWQARWSRSEIGFHLSEVNPYLQRYWPALGLLEGARVLVPLCGKSLDLAWLAGQGYQVTGVELAQRAVEDFFAEHELQPVISEVGAFRHYQAGNVEIYCGDFFALTAQQLAGCVALYDRAALIALPEPMRERYVAHLTQILPAGCQGLLVTLDYDQAQMEGPPFAVADDEVQRLFAANWQLQGLASADVLGENWRFLKRGLERLEERVYQLRRQ</sequence>
<dbReference type="Proteomes" id="UP001292571">
    <property type="component" value="Unassembled WGS sequence"/>
</dbReference>
<evidence type="ECO:0000256" key="2">
    <source>
        <dbReference type="ARBA" id="ARBA00004496"/>
    </source>
</evidence>
<evidence type="ECO:0000256" key="3">
    <source>
        <dbReference type="ARBA" id="ARBA00008145"/>
    </source>
</evidence>
<dbReference type="GO" id="GO:0008119">
    <property type="term" value="F:thiopurine S-methyltransferase activity"/>
    <property type="evidence" value="ECO:0007669"/>
    <property type="project" value="UniProtKB-EC"/>
</dbReference>
<evidence type="ECO:0000313" key="11">
    <source>
        <dbReference type="Proteomes" id="UP001292571"/>
    </source>
</evidence>
<proteinExistence type="inferred from homology"/>
<evidence type="ECO:0000313" key="10">
    <source>
        <dbReference type="EMBL" id="MEA1607178.1"/>
    </source>
</evidence>
<reference evidence="10 11" key="1">
    <citation type="submission" date="2023-12" db="EMBL/GenBank/DDBJ databases">
        <title>Pseudomonas sp. T5W1.</title>
        <authorList>
            <person name="Maltman C."/>
        </authorList>
    </citation>
    <scope>NUCLEOTIDE SEQUENCE [LARGE SCALE GENOMIC DNA]</scope>
    <source>
        <strain evidence="10 11">T5W1</strain>
    </source>
</reference>
<dbReference type="InterPro" id="IPR025835">
    <property type="entry name" value="Thiopurine_S-MeTrfase"/>
</dbReference>
<evidence type="ECO:0000256" key="8">
    <source>
        <dbReference type="ARBA" id="ARBA00022691"/>
    </source>
</evidence>
<dbReference type="RefSeq" id="WP_322950001.1">
    <property type="nucleotide sequence ID" value="NZ_JAYEET010000046.1"/>
</dbReference>
<dbReference type="NCBIfam" id="TIGR03840">
    <property type="entry name" value="TMPT_Se_Te"/>
    <property type="match status" value="1"/>
</dbReference>
<keyword evidence="7 9" id="KW-0808">Transferase</keyword>
<comment type="similarity">
    <text evidence="3 9">Belongs to the class I-like SAM-binding methyltransferase superfamily. TPMT family.</text>
</comment>
<keyword evidence="5 9" id="KW-0963">Cytoplasm</keyword>
<dbReference type="InterPro" id="IPR008854">
    <property type="entry name" value="TPMT"/>
</dbReference>
<name>A0ABU5PCD3_9PSED</name>
<dbReference type="EC" id="2.1.1.67" evidence="4 9"/>
<evidence type="ECO:0000256" key="6">
    <source>
        <dbReference type="ARBA" id="ARBA00022603"/>
    </source>
</evidence>
<feature type="binding site" evidence="9">
    <location>
        <position position="123"/>
    </location>
    <ligand>
        <name>S-adenosyl-L-methionine</name>
        <dbReference type="ChEBI" id="CHEBI:59789"/>
    </ligand>
</feature>
<dbReference type="SUPFAM" id="SSF53335">
    <property type="entry name" value="S-adenosyl-L-methionine-dependent methyltransferases"/>
    <property type="match status" value="1"/>
</dbReference>
<comment type="caution">
    <text evidence="10">The sequence shown here is derived from an EMBL/GenBank/DDBJ whole genome shotgun (WGS) entry which is preliminary data.</text>
</comment>
<dbReference type="EMBL" id="JAYEET010000046">
    <property type="protein sequence ID" value="MEA1607178.1"/>
    <property type="molecule type" value="Genomic_DNA"/>
</dbReference>
<protein>
    <recommendedName>
        <fullName evidence="4 9">Thiopurine S-methyltransferase</fullName>
        <ecNumber evidence="4 9">2.1.1.67</ecNumber>
    </recommendedName>
    <alternativeName>
        <fullName evidence="9">Thiopurine methyltransferase</fullName>
    </alternativeName>
</protein>
<keyword evidence="6 9" id="KW-0489">Methyltransferase</keyword>